<comment type="caution">
    <text evidence="1">The sequence shown here is derived from an EMBL/GenBank/DDBJ whole genome shotgun (WGS) entry which is preliminary data.</text>
</comment>
<dbReference type="InterPro" id="IPR005247">
    <property type="entry name" value="YbhB_YbcL/LppC-like"/>
</dbReference>
<dbReference type="NCBIfam" id="TIGR00481">
    <property type="entry name" value="YbhB/YbcL family Raf kinase inhibitor-like protein"/>
    <property type="match status" value="1"/>
</dbReference>
<dbReference type="SUPFAM" id="SSF49777">
    <property type="entry name" value="PEBP-like"/>
    <property type="match status" value="1"/>
</dbReference>
<dbReference type="PANTHER" id="PTHR30289">
    <property type="entry name" value="UNCHARACTERIZED PROTEIN YBCL-RELATED"/>
    <property type="match status" value="1"/>
</dbReference>
<evidence type="ECO:0000313" key="2">
    <source>
        <dbReference type="Proteomes" id="UP000567293"/>
    </source>
</evidence>
<sequence length="160" mass="16791">MIHIQIADFSDGGRIPNKYTCAASQASPSPAMTWSGAPANTQSYVLIMHDPDPVLGGSAVNDVLHWAIFDIPGDAKGLPEGVKNGDQADGAKQIKNLGGSTGYMGPCAPPGHGDHHYTFELYALNAKLGLPDTASRPELLEAMNGKVIAKGVYIGMFGQK</sequence>
<dbReference type="Proteomes" id="UP000567293">
    <property type="component" value="Unassembled WGS sequence"/>
</dbReference>
<protein>
    <submittedName>
        <fullName evidence="1">YbhB/YbcL family Raf kinase inhibitor-like protein</fullName>
    </submittedName>
</protein>
<keyword evidence="1" id="KW-0649">Protein kinase inhibitor</keyword>
<dbReference type="Pfam" id="PF01161">
    <property type="entry name" value="PBP"/>
    <property type="match status" value="1"/>
</dbReference>
<reference evidence="1" key="1">
    <citation type="submission" date="2020-06" db="EMBL/GenBank/DDBJ databases">
        <title>Legume-microbial interactions unlock mineral nutrients during tropical forest succession.</title>
        <authorList>
            <person name="Epihov D.Z."/>
        </authorList>
    </citation>
    <scope>NUCLEOTIDE SEQUENCE [LARGE SCALE GENOMIC DNA]</scope>
    <source>
        <strain evidence="1">Pan2503</strain>
    </source>
</reference>
<dbReference type="InterPro" id="IPR008914">
    <property type="entry name" value="PEBP"/>
</dbReference>
<organism evidence="1 2">
    <name type="scientific">Candidatus Acidiferrum panamense</name>
    <dbReference type="NCBI Taxonomy" id="2741543"/>
    <lineage>
        <taxon>Bacteria</taxon>
        <taxon>Pseudomonadati</taxon>
        <taxon>Acidobacteriota</taxon>
        <taxon>Terriglobia</taxon>
        <taxon>Candidatus Acidiferrales</taxon>
        <taxon>Candidatus Acidiferrum</taxon>
    </lineage>
</organism>
<gene>
    <name evidence="1" type="ORF">HRJ53_26880</name>
</gene>
<dbReference type="CDD" id="cd00865">
    <property type="entry name" value="PEBP_bact_arch"/>
    <property type="match status" value="1"/>
</dbReference>
<proteinExistence type="predicted"/>
<dbReference type="PANTHER" id="PTHR30289:SF1">
    <property type="entry name" value="PEBP (PHOSPHATIDYLETHANOLAMINE-BINDING PROTEIN) FAMILY PROTEIN"/>
    <property type="match status" value="1"/>
</dbReference>
<dbReference type="InterPro" id="IPR036610">
    <property type="entry name" value="PEBP-like_sf"/>
</dbReference>
<name>A0A7V8NW62_9BACT</name>
<dbReference type="Gene3D" id="3.90.280.10">
    <property type="entry name" value="PEBP-like"/>
    <property type="match status" value="1"/>
</dbReference>
<dbReference type="AlphaFoldDB" id="A0A7V8NW62"/>
<accession>A0A7V8NW62</accession>
<keyword evidence="2" id="KW-1185">Reference proteome</keyword>
<dbReference type="EMBL" id="JACDQQ010002598">
    <property type="protein sequence ID" value="MBA0088629.1"/>
    <property type="molecule type" value="Genomic_DNA"/>
</dbReference>
<evidence type="ECO:0000313" key="1">
    <source>
        <dbReference type="EMBL" id="MBA0088629.1"/>
    </source>
</evidence>